<keyword evidence="2" id="KW-1185">Reference proteome</keyword>
<reference evidence="1 2" key="2">
    <citation type="submission" date="2023-11" db="EMBL/GenBank/DDBJ databases">
        <authorList>
            <person name="Lara A.C."/>
            <person name="Chronakova A."/>
        </authorList>
    </citation>
    <scope>NUCLEOTIDE SEQUENCE [LARGE SCALE GENOMIC DNA]</scope>
    <source>
        <strain evidence="1 2">BCCO 10_0856</strain>
    </source>
</reference>
<sequence>MPTAAPLPAATWVERHRGQLPSYVTSGFYRDEDGHSDLVQSGGESNGEDRAIAQHLVDIGRVRPRTFPTTAQHVETKVGWRMRVSGVAR</sequence>
<organism evidence="1 2">
    <name type="scientific">Lentzea miocenica</name>
    <dbReference type="NCBI Taxonomy" id="3095431"/>
    <lineage>
        <taxon>Bacteria</taxon>
        <taxon>Bacillati</taxon>
        <taxon>Actinomycetota</taxon>
        <taxon>Actinomycetes</taxon>
        <taxon>Pseudonocardiales</taxon>
        <taxon>Pseudonocardiaceae</taxon>
        <taxon>Lentzea</taxon>
    </lineage>
</organism>
<name>A0ABU4TH94_9PSEU</name>
<dbReference type="EMBL" id="JAXAVW010000074">
    <property type="protein sequence ID" value="MDX8037565.1"/>
    <property type="molecule type" value="Genomic_DNA"/>
</dbReference>
<reference evidence="1 2" key="1">
    <citation type="submission" date="2023-11" db="EMBL/GenBank/DDBJ databases">
        <title>Lentzea sokolovensis, sp. nov., Lentzea kristufkii, sp. nov., and Lentzea miocenensis, sp. nov., rare actinobacteria from Sokolov Coal Basin, Miocene lacustrine sediment, Czech Republic.</title>
        <authorList>
            <person name="Lara A."/>
            <person name="Kotroba L."/>
            <person name="Nouioui I."/>
            <person name="Neumann-Schaal M."/>
            <person name="Mast Y."/>
            <person name="Chronakova A."/>
        </authorList>
    </citation>
    <scope>NUCLEOTIDE SEQUENCE [LARGE SCALE GENOMIC DNA]</scope>
    <source>
        <strain evidence="1 2">BCCO 10_0856</strain>
    </source>
</reference>
<protein>
    <submittedName>
        <fullName evidence="1">Uncharacterized protein</fullName>
    </submittedName>
</protein>
<accession>A0ABU4TH94</accession>
<proteinExistence type="predicted"/>
<dbReference type="RefSeq" id="WP_319972554.1">
    <property type="nucleotide sequence ID" value="NZ_JAXAVW010000074.1"/>
</dbReference>
<dbReference type="Proteomes" id="UP001285521">
    <property type="component" value="Unassembled WGS sequence"/>
</dbReference>
<evidence type="ECO:0000313" key="1">
    <source>
        <dbReference type="EMBL" id="MDX8037565.1"/>
    </source>
</evidence>
<comment type="caution">
    <text evidence="1">The sequence shown here is derived from an EMBL/GenBank/DDBJ whole genome shotgun (WGS) entry which is preliminary data.</text>
</comment>
<gene>
    <name evidence="1" type="ORF">SK803_45850</name>
</gene>
<evidence type="ECO:0000313" key="2">
    <source>
        <dbReference type="Proteomes" id="UP001285521"/>
    </source>
</evidence>